<protein>
    <submittedName>
        <fullName evidence="2">DUF5518 domain-containing protein</fullName>
    </submittedName>
</protein>
<feature type="transmembrane region" description="Helical" evidence="1">
    <location>
        <begin position="95"/>
        <end position="123"/>
    </location>
</feature>
<sequence length="140" mass="14233">MNGTSNTPSFQNRYMRVDVLLGIASIPFTLILTADPAIINLSPVVVAGFASGLYYGTHSGSVKRAGLRTGAVGGLPVVWSSGDLVASELSASLDILALAVVVGVLWSLFAITASALLAALCALAGGRVSRTVMGVAQRGD</sequence>
<keyword evidence="1" id="KW-1133">Transmembrane helix</keyword>
<name>A0A8A2U6F8_9EURY</name>
<evidence type="ECO:0000313" key="2">
    <source>
        <dbReference type="EMBL" id="QSW83992.1"/>
    </source>
</evidence>
<reference evidence="2 3" key="1">
    <citation type="journal article" date="2006" name="Int. J. Syst. Evol. Microbiol.">
        <title>Haloterrigena longa sp. nov. and Haloterrigena limicola sp. nov., extremely halophilic archaea isolated from a salt lake.</title>
        <authorList>
            <person name="Cui H.L."/>
            <person name="Tohty D."/>
            <person name="Zhou P.J."/>
            <person name="Liu S.J."/>
        </authorList>
    </citation>
    <scope>NUCLEOTIDE SEQUENCE [LARGE SCALE GENOMIC DNA]</scope>
    <source>
        <strain evidence="2 3">ABH32</strain>
    </source>
</reference>
<keyword evidence="1" id="KW-0472">Membrane</keyword>
<dbReference type="Proteomes" id="UP000663191">
    <property type="component" value="Chromosome"/>
</dbReference>
<dbReference type="RefSeq" id="WP_207269240.1">
    <property type="nucleotide sequence ID" value="NZ_CP071463.1"/>
</dbReference>
<evidence type="ECO:0000256" key="1">
    <source>
        <dbReference type="SAM" id="Phobius"/>
    </source>
</evidence>
<dbReference type="KEGG" id="hlo:J0X27_11010"/>
<dbReference type="EMBL" id="CP071463">
    <property type="protein sequence ID" value="QSW83992.1"/>
    <property type="molecule type" value="Genomic_DNA"/>
</dbReference>
<keyword evidence="3" id="KW-1185">Reference proteome</keyword>
<evidence type="ECO:0000313" key="3">
    <source>
        <dbReference type="Proteomes" id="UP000663191"/>
    </source>
</evidence>
<proteinExistence type="predicted"/>
<organism evidence="2 3">
    <name type="scientific">Natrinema longum</name>
    <dbReference type="NCBI Taxonomy" id="370324"/>
    <lineage>
        <taxon>Archaea</taxon>
        <taxon>Methanobacteriati</taxon>
        <taxon>Methanobacteriota</taxon>
        <taxon>Stenosarchaea group</taxon>
        <taxon>Halobacteria</taxon>
        <taxon>Halobacteriales</taxon>
        <taxon>Natrialbaceae</taxon>
        <taxon>Natrinema</taxon>
    </lineage>
</organism>
<dbReference type="InterPro" id="IPR040493">
    <property type="entry name" value="DUF5518"/>
</dbReference>
<dbReference type="AlphaFoldDB" id="A0A8A2U6F8"/>
<accession>A0A8A2U6F8</accession>
<dbReference type="Pfam" id="PF17647">
    <property type="entry name" value="DUF5518"/>
    <property type="match status" value="1"/>
</dbReference>
<dbReference type="OrthoDB" id="177437at2157"/>
<keyword evidence="1" id="KW-0812">Transmembrane</keyword>
<gene>
    <name evidence="2" type="ORF">J0X27_11010</name>
</gene>
<feature type="transmembrane region" description="Helical" evidence="1">
    <location>
        <begin position="19"/>
        <end position="39"/>
    </location>
</feature>
<dbReference type="GeneID" id="63184280"/>